<evidence type="ECO:0000313" key="1">
    <source>
        <dbReference type="EMBL" id="MEQ2311762.1"/>
    </source>
</evidence>
<gene>
    <name evidence="1" type="ORF">AMECASPLE_023987</name>
</gene>
<protein>
    <submittedName>
        <fullName evidence="1">Uncharacterized protein</fullName>
    </submittedName>
</protein>
<reference evidence="1 2" key="1">
    <citation type="submission" date="2021-06" db="EMBL/GenBank/DDBJ databases">
        <authorList>
            <person name="Palmer J.M."/>
        </authorList>
    </citation>
    <scope>NUCLEOTIDE SEQUENCE [LARGE SCALE GENOMIC DNA]</scope>
    <source>
        <strain evidence="1 2">AS_MEX2019</strain>
        <tissue evidence="1">Muscle</tissue>
    </source>
</reference>
<dbReference type="Proteomes" id="UP001469553">
    <property type="component" value="Unassembled WGS sequence"/>
</dbReference>
<evidence type="ECO:0000313" key="2">
    <source>
        <dbReference type="Proteomes" id="UP001469553"/>
    </source>
</evidence>
<dbReference type="EMBL" id="JAHRIP010077489">
    <property type="protein sequence ID" value="MEQ2311762.1"/>
    <property type="molecule type" value="Genomic_DNA"/>
</dbReference>
<keyword evidence="2" id="KW-1185">Reference proteome</keyword>
<comment type="caution">
    <text evidence="1">The sequence shown here is derived from an EMBL/GenBank/DDBJ whole genome shotgun (WGS) entry which is preliminary data.</text>
</comment>
<proteinExistence type="predicted"/>
<accession>A0ABV1A109</accession>
<organism evidence="1 2">
    <name type="scientific">Ameca splendens</name>
    <dbReference type="NCBI Taxonomy" id="208324"/>
    <lineage>
        <taxon>Eukaryota</taxon>
        <taxon>Metazoa</taxon>
        <taxon>Chordata</taxon>
        <taxon>Craniata</taxon>
        <taxon>Vertebrata</taxon>
        <taxon>Euteleostomi</taxon>
        <taxon>Actinopterygii</taxon>
        <taxon>Neopterygii</taxon>
        <taxon>Teleostei</taxon>
        <taxon>Neoteleostei</taxon>
        <taxon>Acanthomorphata</taxon>
        <taxon>Ovalentaria</taxon>
        <taxon>Atherinomorphae</taxon>
        <taxon>Cyprinodontiformes</taxon>
        <taxon>Goodeidae</taxon>
        <taxon>Ameca</taxon>
    </lineage>
</organism>
<name>A0ABV1A109_9TELE</name>
<sequence length="116" mass="12309">MLPRLDRWATSLSSPCLGLQKNLSSSGASLLLIYWTNPAGCRQVIPATYQSHRTCPLSMALKQPNSGTVLPGAVAHYVFLVLSNLPHGALFLVSPNPSPPGGVLTQPTPAVYQSTL</sequence>